<protein>
    <submittedName>
        <fullName evidence="1">Uncharacterized protein</fullName>
    </submittedName>
</protein>
<dbReference type="AlphaFoldDB" id="A0A382G2Z5"/>
<sequence>MAGKFVQHVEGYHCETPRFEIRTSAKIEIHDGNCSSWRLSGYLYLIVPEQFQCQYLLP</sequence>
<accession>A0A382G2Z5</accession>
<proteinExistence type="predicted"/>
<evidence type="ECO:0000313" key="1">
    <source>
        <dbReference type="EMBL" id="SVB69249.1"/>
    </source>
</evidence>
<reference evidence="1" key="1">
    <citation type="submission" date="2018-05" db="EMBL/GenBank/DDBJ databases">
        <authorList>
            <person name="Lanie J.A."/>
            <person name="Ng W.-L."/>
            <person name="Kazmierczak K.M."/>
            <person name="Andrzejewski T.M."/>
            <person name="Davidsen T.M."/>
            <person name="Wayne K.J."/>
            <person name="Tettelin H."/>
            <person name="Glass J.I."/>
            <person name="Rusch D."/>
            <person name="Podicherti R."/>
            <person name="Tsui H.-C.T."/>
            <person name="Winkler M.E."/>
        </authorList>
    </citation>
    <scope>NUCLEOTIDE SEQUENCE</scope>
</reference>
<dbReference type="EMBL" id="UINC01053118">
    <property type="protein sequence ID" value="SVB69249.1"/>
    <property type="molecule type" value="Genomic_DNA"/>
</dbReference>
<gene>
    <name evidence="1" type="ORF">METZ01_LOCUS222103</name>
</gene>
<name>A0A382G2Z5_9ZZZZ</name>
<organism evidence="1">
    <name type="scientific">marine metagenome</name>
    <dbReference type="NCBI Taxonomy" id="408172"/>
    <lineage>
        <taxon>unclassified sequences</taxon>
        <taxon>metagenomes</taxon>
        <taxon>ecological metagenomes</taxon>
    </lineage>
</organism>